<dbReference type="InterPro" id="IPR050745">
    <property type="entry name" value="Multifunctional_regulatory"/>
</dbReference>
<evidence type="ECO:0000256" key="1">
    <source>
        <dbReference type="ARBA" id="ARBA00022737"/>
    </source>
</evidence>
<protein>
    <submittedName>
        <fullName evidence="3">Uncharacterized protein</fullName>
    </submittedName>
</protein>
<name>A0A1Q5TBS3_9EURO</name>
<dbReference type="AlphaFoldDB" id="A0A1Q5TBS3"/>
<proteinExistence type="predicted"/>
<dbReference type="SUPFAM" id="SSF48403">
    <property type="entry name" value="Ankyrin repeat"/>
    <property type="match status" value="1"/>
</dbReference>
<accession>A0A1Q5TBS3</accession>
<dbReference type="InterPro" id="IPR036770">
    <property type="entry name" value="Ankyrin_rpt-contain_sf"/>
</dbReference>
<sequence>MVARAIYNLTIEDLDDSCDDDTPIIRAAAKPNPAILEALLAHHAKASAKENLSYRERTQLERLGPSATVCGTACNIFVSPIKSAIRAHLPHNLRLLLAAGASPDGIDRISISDYSVRWIRGRNFKDDVSSFVMCKPRAIVLANAERKGIVHQLCPLTSEELDERCHGFPRFWTEPNVPGQRLRMERALTALEVAAQVGDVESLDILRAAGADESAWVREVSLDEKQFQIDEAEWYLSYLSTSSPVHEAIAAGQQSMLRHLLSTSGYSPNYRPYAAPTVALPPLSYAIARCNLSDPGVQKCLVDLLSHPKLEVNLRTPIFNIHPLHFATAHHDPDLLSWLETFIPGGYEAAGVTGLGHTLLHIAALPFTATQIVDRNPDVAKSIHSARTLDSTWIPHRLPSPLHREFSTAELIGLGCKVSPMTEAQQLAQQGTIRVLLEWGGVDVRAKDVEGNTALHYLAGTLNMSEDTIEMVRQMEGGEEVWEMSENCYGVTPKKMWGE</sequence>
<dbReference type="PANTHER" id="PTHR24189">
    <property type="entry name" value="MYOTROPHIN"/>
    <property type="match status" value="1"/>
</dbReference>
<comment type="caution">
    <text evidence="3">The sequence shown here is derived from an EMBL/GenBank/DDBJ whole genome shotgun (WGS) entry which is preliminary data.</text>
</comment>
<dbReference type="Proteomes" id="UP000186955">
    <property type="component" value="Unassembled WGS sequence"/>
</dbReference>
<organism evidence="3 4">
    <name type="scientific">Penicillium subrubescens</name>
    <dbReference type="NCBI Taxonomy" id="1316194"/>
    <lineage>
        <taxon>Eukaryota</taxon>
        <taxon>Fungi</taxon>
        <taxon>Dikarya</taxon>
        <taxon>Ascomycota</taxon>
        <taxon>Pezizomycotina</taxon>
        <taxon>Eurotiomycetes</taxon>
        <taxon>Eurotiomycetidae</taxon>
        <taxon>Eurotiales</taxon>
        <taxon>Aspergillaceae</taxon>
        <taxon>Penicillium</taxon>
    </lineage>
</organism>
<dbReference type="PANTHER" id="PTHR24189:SF50">
    <property type="entry name" value="ANKYRIN REPEAT AND SOCS BOX PROTEIN 2"/>
    <property type="match status" value="1"/>
</dbReference>
<dbReference type="EMBL" id="MNBE01000688">
    <property type="protein sequence ID" value="OKO97620.1"/>
    <property type="molecule type" value="Genomic_DNA"/>
</dbReference>
<dbReference type="InterPro" id="IPR002110">
    <property type="entry name" value="Ankyrin_rpt"/>
</dbReference>
<evidence type="ECO:0000256" key="2">
    <source>
        <dbReference type="ARBA" id="ARBA00023043"/>
    </source>
</evidence>
<dbReference type="Gene3D" id="1.25.40.20">
    <property type="entry name" value="Ankyrin repeat-containing domain"/>
    <property type="match status" value="3"/>
</dbReference>
<gene>
    <name evidence="3" type="ORF">PENSUB_9911</name>
</gene>
<dbReference type="SMART" id="SM00248">
    <property type="entry name" value="ANK"/>
    <property type="match status" value="4"/>
</dbReference>
<keyword evidence="1" id="KW-0677">Repeat</keyword>
<reference evidence="3 4" key="1">
    <citation type="submission" date="2016-10" db="EMBL/GenBank/DDBJ databases">
        <title>Genome sequence of the ascomycete fungus Penicillium subrubescens.</title>
        <authorList>
            <person name="De Vries R.P."/>
            <person name="Peng M."/>
            <person name="Dilokpimol A."/>
            <person name="Hilden K."/>
            <person name="Makela M.R."/>
            <person name="Grigoriev I."/>
            <person name="Riley R."/>
            <person name="Granchi Z."/>
        </authorList>
    </citation>
    <scope>NUCLEOTIDE SEQUENCE [LARGE SCALE GENOMIC DNA]</scope>
    <source>
        <strain evidence="3 4">CBS 132785</strain>
    </source>
</reference>
<evidence type="ECO:0000313" key="4">
    <source>
        <dbReference type="Proteomes" id="UP000186955"/>
    </source>
</evidence>
<keyword evidence="4" id="KW-1185">Reference proteome</keyword>
<dbReference type="OrthoDB" id="2980193at2759"/>
<keyword evidence="2" id="KW-0040">ANK repeat</keyword>
<evidence type="ECO:0000313" key="3">
    <source>
        <dbReference type="EMBL" id="OKO97620.1"/>
    </source>
</evidence>
<dbReference type="STRING" id="1316194.A0A1Q5TBS3"/>